<evidence type="ECO:0008006" key="8">
    <source>
        <dbReference type="Google" id="ProtNLM"/>
    </source>
</evidence>
<dbReference type="PANTHER" id="PTHR30024">
    <property type="entry name" value="ALIPHATIC SULFONATES-BINDING PROTEIN-RELATED"/>
    <property type="match status" value="1"/>
</dbReference>
<reference evidence="6" key="1">
    <citation type="submission" date="2019-02" db="EMBL/GenBank/DDBJ databases">
        <authorList>
            <person name="Li S.-H."/>
        </authorList>
    </citation>
    <scope>NUCLEOTIDE SEQUENCE</scope>
    <source>
        <strain evidence="6">IMCC14734</strain>
    </source>
</reference>
<dbReference type="SUPFAM" id="SSF53850">
    <property type="entry name" value="Periplasmic binding protein-like II"/>
    <property type="match status" value="1"/>
</dbReference>
<keyword evidence="4" id="KW-0997">Cell inner membrane</keyword>
<organism evidence="6 7">
    <name type="scientific">Candidatus Litorirhabdus singularis</name>
    <dbReference type="NCBI Taxonomy" id="2518993"/>
    <lineage>
        <taxon>Bacteria</taxon>
        <taxon>Pseudomonadati</taxon>
        <taxon>Pseudomonadota</taxon>
        <taxon>Gammaproteobacteria</taxon>
        <taxon>Cellvibrionales</taxon>
        <taxon>Halieaceae</taxon>
        <taxon>Candidatus Litorirhabdus</taxon>
    </lineage>
</organism>
<dbReference type="Pfam" id="PF13379">
    <property type="entry name" value="NMT1_2"/>
    <property type="match status" value="1"/>
</dbReference>
<keyword evidence="3" id="KW-1003">Cell membrane</keyword>
<keyword evidence="7" id="KW-1185">Reference proteome</keyword>
<keyword evidence="5" id="KW-0472">Membrane</keyword>
<name>A0ABT3TEL3_9GAMM</name>
<proteinExistence type="predicted"/>
<evidence type="ECO:0000256" key="1">
    <source>
        <dbReference type="ARBA" id="ARBA00004308"/>
    </source>
</evidence>
<dbReference type="EMBL" id="SHNN01000001">
    <property type="protein sequence ID" value="MCX2980736.1"/>
    <property type="molecule type" value="Genomic_DNA"/>
</dbReference>
<dbReference type="PANTHER" id="PTHR30024:SF43">
    <property type="entry name" value="BLL4572 PROTEIN"/>
    <property type="match status" value="1"/>
</dbReference>
<evidence type="ECO:0000256" key="3">
    <source>
        <dbReference type="ARBA" id="ARBA00022475"/>
    </source>
</evidence>
<evidence type="ECO:0000256" key="5">
    <source>
        <dbReference type="ARBA" id="ARBA00023136"/>
    </source>
</evidence>
<dbReference type="InterPro" id="IPR044527">
    <property type="entry name" value="NrtA/CpmA_ABC-bd_dom"/>
</dbReference>
<gene>
    <name evidence="6" type="ORF">EYC98_07570</name>
</gene>
<evidence type="ECO:0000313" key="6">
    <source>
        <dbReference type="EMBL" id="MCX2980736.1"/>
    </source>
</evidence>
<evidence type="ECO:0000256" key="2">
    <source>
        <dbReference type="ARBA" id="ARBA00022448"/>
    </source>
</evidence>
<evidence type="ECO:0000313" key="7">
    <source>
        <dbReference type="Proteomes" id="UP001143362"/>
    </source>
</evidence>
<evidence type="ECO:0000256" key="4">
    <source>
        <dbReference type="ARBA" id="ARBA00022519"/>
    </source>
</evidence>
<keyword evidence="2" id="KW-0813">Transport</keyword>
<comment type="subcellular location">
    <subcellularLocation>
        <location evidence="1">Endomembrane system</location>
    </subcellularLocation>
</comment>
<dbReference type="CDD" id="cd13553">
    <property type="entry name" value="PBP2_NrtA_CpmA_like"/>
    <property type="match status" value="1"/>
</dbReference>
<accession>A0ABT3TEL3</accession>
<dbReference type="Proteomes" id="UP001143362">
    <property type="component" value="Unassembled WGS sequence"/>
</dbReference>
<comment type="caution">
    <text evidence="6">The sequence shown here is derived from an EMBL/GenBank/DDBJ whole genome shotgun (WGS) entry which is preliminary data.</text>
</comment>
<sequence>MQIINRSKLPPAEKSELQLGYIRLTDAAPLIVAKEQGLFAQLGLDVTLRREVSWANLRDKIAVGTLDAAQMLAPLPLATALGIGGMRADMVTGLALSLNGNAITVSAALAECLQLLGAAPEKSAASSAHALRKWLQEDSRSLTLASSHSFSCHTIQLRWWLRSAGIDPDRDLKIIVLPPEQMVDSLARGVIDGFCVGEPWNSIAVQHGIGAVQASGYQVCNNMIEKVLGVTQHWHNHHPATHLRLRIALMLACQWLAEEDNRLLAADLLARPEYLDLPVHQLRPSLSGDFQYSKHSGLIKLPHFHVFGRFQAGFPWRSTAESLLAECNKMLGRRATIEETRALVQQTYRTDLYREAARYLGMAYPEHDYLPDSAHSTAWEMAPGVELGPNERL</sequence>
<dbReference type="Gene3D" id="3.40.190.10">
    <property type="entry name" value="Periplasmic binding protein-like II"/>
    <property type="match status" value="2"/>
</dbReference>
<protein>
    <recommendedName>
        <fullName evidence="8">Nitrate transporter</fullName>
    </recommendedName>
</protein>
<dbReference type="RefSeq" id="WP_279244708.1">
    <property type="nucleotide sequence ID" value="NZ_SHNN01000001.1"/>
</dbReference>